<evidence type="ECO:0000313" key="3">
    <source>
        <dbReference type="Proteomes" id="UP000611215"/>
    </source>
</evidence>
<protein>
    <submittedName>
        <fullName evidence="2">DUF3999 family protein</fullName>
    </submittedName>
</protein>
<keyword evidence="1" id="KW-0812">Transmembrane</keyword>
<dbReference type="Pfam" id="PF13163">
    <property type="entry name" value="DUF3999"/>
    <property type="match status" value="1"/>
</dbReference>
<dbReference type="SUPFAM" id="SSF49785">
    <property type="entry name" value="Galactose-binding domain-like"/>
    <property type="match status" value="1"/>
</dbReference>
<evidence type="ECO:0000313" key="2">
    <source>
        <dbReference type="EMBL" id="MBF8149604.1"/>
    </source>
</evidence>
<sequence>MTFCAAQMETYNYKRALQNVNDEWHKITLPNAVIGKVNPDLSDLRVYGFTAQNDTIEAPYILRILSDKVVHKSIPFDIINKTKGNAGYYFSFQLNSETIINQINLNFKEQNFDWKVELQGSQNQQEWFTILEDYRILSIKNQTTDYKFTKLVFPDAKYGFFRLIVKHNKQPQLVSAQLSKHEVSGGRFVEHKVKSSESRALKQTKTTEIKLELEEPVSLSQIQIDVSDTFDYYRPLKIEYKNDSVKTEKGWNYYYKTIGNGTLNSLEANHFNFENTIAKHLKLTIYNNDNQPLSIENVSVKGYEHQLVARFTEPADYMLVYGNASARQPIYDITKFKTNVPKQLKALKIGEEDVILHTIQPKVKPLFENSYWLWGIIGVVILLLGGFTLKMLKKN</sequence>
<keyword evidence="1" id="KW-1133">Transmembrane helix</keyword>
<dbReference type="InterPro" id="IPR008979">
    <property type="entry name" value="Galactose-bd-like_sf"/>
</dbReference>
<dbReference type="EMBL" id="JADOET010000004">
    <property type="protein sequence ID" value="MBF8149604.1"/>
    <property type="molecule type" value="Genomic_DNA"/>
</dbReference>
<evidence type="ECO:0000256" key="1">
    <source>
        <dbReference type="SAM" id="Phobius"/>
    </source>
</evidence>
<dbReference type="InterPro" id="IPR025060">
    <property type="entry name" value="DUF3999"/>
</dbReference>
<name>A0ABS0EGR1_9FLAO</name>
<keyword evidence="3" id="KW-1185">Reference proteome</keyword>
<reference evidence="2 3" key="1">
    <citation type="submission" date="2020-11" db="EMBL/GenBank/DDBJ databases">
        <title>Winogradskyella marina sp. nov., isolated from marine sediment.</title>
        <authorList>
            <person name="Bo J."/>
            <person name="Wang S."/>
            <person name="Song X."/>
            <person name="Du Z."/>
        </authorList>
    </citation>
    <scope>NUCLEOTIDE SEQUENCE [LARGE SCALE GENOMIC DNA]</scope>
    <source>
        <strain evidence="2 3">F6397</strain>
    </source>
</reference>
<gene>
    <name evidence="2" type="ORF">ITJ86_06820</name>
</gene>
<organism evidence="2 3">
    <name type="scientific">Winogradskyella marina</name>
    <dbReference type="NCBI Taxonomy" id="2785530"/>
    <lineage>
        <taxon>Bacteria</taxon>
        <taxon>Pseudomonadati</taxon>
        <taxon>Bacteroidota</taxon>
        <taxon>Flavobacteriia</taxon>
        <taxon>Flavobacteriales</taxon>
        <taxon>Flavobacteriaceae</taxon>
        <taxon>Winogradskyella</taxon>
    </lineage>
</organism>
<proteinExistence type="predicted"/>
<dbReference type="Proteomes" id="UP000611215">
    <property type="component" value="Unassembled WGS sequence"/>
</dbReference>
<dbReference type="Gene3D" id="2.60.120.260">
    <property type="entry name" value="Galactose-binding domain-like"/>
    <property type="match status" value="1"/>
</dbReference>
<comment type="caution">
    <text evidence="2">The sequence shown here is derived from an EMBL/GenBank/DDBJ whole genome shotgun (WGS) entry which is preliminary data.</text>
</comment>
<accession>A0ABS0EGR1</accession>
<keyword evidence="1" id="KW-0472">Membrane</keyword>
<feature type="transmembrane region" description="Helical" evidence="1">
    <location>
        <begin position="371"/>
        <end position="389"/>
    </location>
</feature>